<sequence length="295" mass="32507">MQHLNEDQICADFNHGVDNGTIIFNKEYRTVPYSDNGFNIEFRLLSGLSRKPGLSTPTPVSTSASPDAGLLPGSDINIHSHLITTLSNTHLLAFNKFSAARPHLLLLTADGYRRQHEALDLADFTALQTVLSQFTKARYLAIFNCGVNSGCSRLHKHMQVFRAPEGFQLWPDEEEKGPTLPFRYFMARFDGLPGPEELERVYKGLVRQAAEALGWDSQGKGEEAAPHNVVLDGRWMVVVPRRRPGWNGADANAAAVLGMLWVPDEEKMRKWVSLGPGRVMAQLGVTVEGGGDAGV</sequence>
<dbReference type="PANTHER" id="PTHR38420:SF1">
    <property type="entry name" value="PUTATIVE (AFU_ORTHOLOGUE AFUA_5G14690)-RELATED"/>
    <property type="match status" value="1"/>
</dbReference>
<dbReference type="InterPro" id="IPR009163">
    <property type="entry name" value="Ap4A_phos1/2"/>
</dbReference>
<dbReference type="AlphaFoldDB" id="A0AA39WJ50"/>
<reference evidence="3" key="1">
    <citation type="submission" date="2023-06" db="EMBL/GenBank/DDBJ databases">
        <title>Genome-scale phylogeny and comparative genomics of the fungal order Sordariales.</title>
        <authorList>
            <consortium name="Lawrence Berkeley National Laboratory"/>
            <person name="Hensen N."/>
            <person name="Bonometti L."/>
            <person name="Westerberg I."/>
            <person name="Brannstrom I.O."/>
            <person name="Guillou S."/>
            <person name="Cros-Aarteil S."/>
            <person name="Calhoun S."/>
            <person name="Haridas S."/>
            <person name="Kuo A."/>
            <person name="Mondo S."/>
            <person name="Pangilinan J."/>
            <person name="Riley R."/>
            <person name="Labutti K."/>
            <person name="Andreopoulos B."/>
            <person name="Lipzen A."/>
            <person name="Chen C."/>
            <person name="Yanf M."/>
            <person name="Daum C."/>
            <person name="Ng V."/>
            <person name="Clum A."/>
            <person name="Steindorff A."/>
            <person name="Ohm R."/>
            <person name="Martin F."/>
            <person name="Silar P."/>
            <person name="Natvig D."/>
            <person name="Lalanne C."/>
            <person name="Gautier V."/>
            <person name="Ament-Velasquez S.L."/>
            <person name="Kruys A."/>
            <person name="Hutchinson M.I."/>
            <person name="Powell A.J."/>
            <person name="Barry K."/>
            <person name="Miller A.N."/>
            <person name="Grigoriev I.V."/>
            <person name="Debuchy R."/>
            <person name="Gladieux P."/>
            <person name="Thoren M.H."/>
            <person name="Johannesson H."/>
        </authorList>
    </citation>
    <scope>NUCLEOTIDE SEQUENCE</scope>
    <source>
        <strain evidence="3">CBS 606.72</strain>
    </source>
</reference>
<dbReference type="Pfam" id="PF19327">
    <property type="entry name" value="Ap4A_phos_N"/>
    <property type="match status" value="1"/>
</dbReference>
<gene>
    <name evidence="3" type="ORF">B0T14DRAFT_434121</name>
</gene>
<comment type="caution">
    <text evidence="3">The sequence shown here is derived from an EMBL/GenBank/DDBJ whole genome shotgun (WGS) entry which is preliminary data.</text>
</comment>
<dbReference type="InterPro" id="IPR019200">
    <property type="entry name" value="ATP_adenylylTrfase_C"/>
</dbReference>
<dbReference type="InterPro" id="IPR043171">
    <property type="entry name" value="Ap4A_phos1/2-like"/>
</dbReference>
<dbReference type="InterPro" id="IPR036265">
    <property type="entry name" value="HIT-like_sf"/>
</dbReference>
<feature type="domain" description="ATP adenylyltransferase C-terminal" evidence="1">
    <location>
        <begin position="178"/>
        <end position="285"/>
    </location>
</feature>
<accession>A0AA39WJ50</accession>
<proteinExistence type="predicted"/>
<dbReference type="EMBL" id="JAULSU010000005">
    <property type="protein sequence ID" value="KAK0616332.1"/>
    <property type="molecule type" value="Genomic_DNA"/>
</dbReference>
<dbReference type="InterPro" id="IPR045759">
    <property type="entry name" value="Ap4A_phos1/2_N"/>
</dbReference>
<dbReference type="Gene3D" id="3.30.428.70">
    <property type="match status" value="1"/>
</dbReference>
<evidence type="ECO:0000313" key="4">
    <source>
        <dbReference type="Proteomes" id="UP001175000"/>
    </source>
</evidence>
<organism evidence="3 4">
    <name type="scientific">Immersiella caudata</name>
    <dbReference type="NCBI Taxonomy" id="314043"/>
    <lineage>
        <taxon>Eukaryota</taxon>
        <taxon>Fungi</taxon>
        <taxon>Dikarya</taxon>
        <taxon>Ascomycota</taxon>
        <taxon>Pezizomycotina</taxon>
        <taxon>Sordariomycetes</taxon>
        <taxon>Sordariomycetidae</taxon>
        <taxon>Sordariales</taxon>
        <taxon>Lasiosphaeriaceae</taxon>
        <taxon>Immersiella</taxon>
    </lineage>
</organism>
<name>A0AA39WJ50_9PEZI</name>
<dbReference type="Pfam" id="PF09830">
    <property type="entry name" value="ATP_transf"/>
    <property type="match status" value="1"/>
</dbReference>
<dbReference type="GO" id="GO:0003877">
    <property type="term" value="F:ATP:ADP adenylyltransferase activity"/>
    <property type="evidence" value="ECO:0007669"/>
    <property type="project" value="InterPro"/>
</dbReference>
<dbReference type="GO" id="GO:0005524">
    <property type="term" value="F:ATP binding"/>
    <property type="evidence" value="ECO:0007669"/>
    <property type="project" value="InterPro"/>
</dbReference>
<evidence type="ECO:0000259" key="2">
    <source>
        <dbReference type="Pfam" id="PF19327"/>
    </source>
</evidence>
<evidence type="ECO:0000313" key="3">
    <source>
        <dbReference type="EMBL" id="KAK0616332.1"/>
    </source>
</evidence>
<protein>
    <submittedName>
        <fullName evidence="3">Uncharacterized protein</fullName>
    </submittedName>
</protein>
<dbReference type="Proteomes" id="UP001175000">
    <property type="component" value="Unassembled WGS sequence"/>
</dbReference>
<feature type="domain" description="Ap4A phosphorylase 1/2 N-terminal" evidence="2">
    <location>
        <begin position="35"/>
        <end position="164"/>
    </location>
</feature>
<dbReference type="GO" id="GO:0009117">
    <property type="term" value="P:nucleotide metabolic process"/>
    <property type="evidence" value="ECO:0007669"/>
    <property type="project" value="InterPro"/>
</dbReference>
<evidence type="ECO:0000259" key="1">
    <source>
        <dbReference type="Pfam" id="PF09830"/>
    </source>
</evidence>
<keyword evidence="4" id="KW-1185">Reference proteome</keyword>
<dbReference type="SUPFAM" id="SSF54197">
    <property type="entry name" value="HIT-like"/>
    <property type="match status" value="1"/>
</dbReference>
<dbReference type="PANTHER" id="PTHR38420">
    <property type="entry name" value="AP-4-A PHOSPHORYLASE II"/>
    <property type="match status" value="1"/>
</dbReference>